<dbReference type="SUPFAM" id="SSF48295">
    <property type="entry name" value="TrpR-like"/>
    <property type="match status" value="1"/>
</dbReference>
<dbReference type="GO" id="GO:0005524">
    <property type="term" value="F:ATP binding"/>
    <property type="evidence" value="ECO:0007669"/>
    <property type="project" value="InterPro"/>
</dbReference>
<feature type="domain" description="Transposase IS200-like" evidence="2">
    <location>
        <begin position="9"/>
        <end position="123"/>
    </location>
</feature>
<evidence type="ECO:0000313" key="4">
    <source>
        <dbReference type="Proteomes" id="UP000005695"/>
    </source>
</evidence>
<dbReference type="PANTHER" id="PTHR34322">
    <property type="entry name" value="TRANSPOSASE, Y1_TNP DOMAIN-CONTAINING"/>
    <property type="match status" value="1"/>
</dbReference>
<dbReference type="InterPro" id="IPR013159">
    <property type="entry name" value="DnaA_C"/>
</dbReference>
<dbReference type="GO" id="GO:0006313">
    <property type="term" value="P:DNA transposition"/>
    <property type="evidence" value="ECO:0007669"/>
    <property type="project" value="InterPro"/>
</dbReference>
<evidence type="ECO:0000259" key="2">
    <source>
        <dbReference type="SMART" id="SM01321"/>
    </source>
</evidence>
<dbReference type="GO" id="GO:0006275">
    <property type="term" value="P:regulation of DNA replication"/>
    <property type="evidence" value="ECO:0007669"/>
    <property type="project" value="InterPro"/>
</dbReference>
<reference evidence="3" key="2">
    <citation type="submission" date="2006-05" db="EMBL/GenBank/DDBJ databases">
        <title>Sequencing of the draft genome and assembly of Desulfuromonas acetoxidans DSM 684.</title>
        <authorList>
            <consortium name="US DOE Joint Genome Institute (JGI-PGF)"/>
            <person name="Copeland A."/>
            <person name="Lucas S."/>
            <person name="Lapidus A."/>
            <person name="Barry K."/>
            <person name="Detter J.C."/>
            <person name="Glavina del Rio T."/>
            <person name="Hammon N."/>
            <person name="Israni S."/>
            <person name="Dalin E."/>
            <person name="Tice H."/>
            <person name="Bruce D."/>
            <person name="Pitluck S."/>
            <person name="Richardson P."/>
        </authorList>
    </citation>
    <scope>NUCLEOTIDE SEQUENCE [LARGE SCALE GENOMIC DNA]</scope>
    <source>
        <strain evidence="3">DSM 684</strain>
    </source>
</reference>
<dbReference type="SUPFAM" id="SSF143422">
    <property type="entry name" value="Transposase IS200-like"/>
    <property type="match status" value="1"/>
</dbReference>
<feature type="domain" description="Chromosomal replication initiator DnaA C-terminal" evidence="1">
    <location>
        <begin position="238"/>
        <end position="306"/>
    </location>
</feature>
<dbReference type="Proteomes" id="UP000005695">
    <property type="component" value="Unassembled WGS sequence"/>
</dbReference>
<dbReference type="InterPro" id="IPR002686">
    <property type="entry name" value="Transposase_17"/>
</dbReference>
<dbReference type="SMART" id="SM01321">
    <property type="entry name" value="Y1_Tnp"/>
    <property type="match status" value="1"/>
</dbReference>
<dbReference type="Gene3D" id="1.10.1750.10">
    <property type="match status" value="1"/>
</dbReference>
<evidence type="ECO:0008006" key="5">
    <source>
        <dbReference type="Google" id="ProtNLM"/>
    </source>
</evidence>
<dbReference type="AlphaFoldDB" id="Q1K0A6"/>
<dbReference type="Pfam" id="PF01797">
    <property type="entry name" value="Y1_Tnp"/>
    <property type="match status" value="1"/>
</dbReference>
<reference evidence="3" key="1">
    <citation type="submission" date="2006-05" db="EMBL/GenBank/DDBJ databases">
        <title>Annotation of the draft genome assembly of Desulfuromonas acetoxidans DSM 684.</title>
        <authorList>
            <consortium name="US DOE Joint Genome Institute (JGI-ORNL)"/>
            <person name="Larimer F."/>
            <person name="Land M."/>
            <person name="Hauser L."/>
        </authorList>
    </citation>
    <scope>NUCLEOTIDE SEQUENCE [LARGE SCALE GENOMIC DNA]</scope>
    <source>
        <strain evidence="3">DSM 684</strain>
    </source>
</reference>
<evidence type="ECO:0000259" key="1">
    <source>
        <dbReference type="SMART" id="SM00760"/>
    </source>
</evidence>
<evidence type="ECO:0000313" key="3">
    <source>
        <dbReference type="EMBL" id="EAT16035.1"/>
    </source>
</evidence>
<dbReference type="PANTHER" id="PTHR34322:SF2">
    <property type="entry name" value="TRANSPOSASE IS200-LIKE DOMAIN-CONTAINING PROTEIN"/>
    <property type="match status" value="1"/>
</dbReference>
<keyword evidence="4" id="KW-1185">Reference proteome</keyword>
<dbReference type="Gene3D" id="3.30.70.1290">
    <property type="entry name" value="Transposase IS200-like"/>
    <property type="match status" value="1"/>
</dbReference>
<gene>
    <name evidence="3" type="ORF">Dace_2335</name>
</gene>
<protein>
    <recommendedName>
        <fullName evidence="5">Transposase IS200-like domain-containing protein</fullName>
    </recommendedName>
</protein>
<sequence>MPRHARIDIPGLLQHVIVRGIERRDIFITDDDREDFVRRLSGLLEETSTACYAWALLDNHVHLLLIPTEISLSILMRRLLTGYAVSFNLRHKRAGHLFQNRYKSIVCDSDVYLLELVRYIHLNPVRAGKVTDMNALADYHWSGHRQILGRKELCLVKDEDVLSLFSGKKSVARKAYYQFLADGLLQKVSPLSMGGRRVSQSLDDSLTDEDSYDDRILGGGSFVERVLGEEKPVEASRSFDELKKVVVGYFELDVTELVLPNKARRVSTAKAVLCYVAIRHYRMTGYAVGKALCYTPSAVSRAVQRGQKVFDGDARLRDILS</sequence>
<organism evidence="3 4">
    <name type="scientific">Desulfuromonas acetoxidans (strain DSM 684 / 11070)</name>
    <dbReference type="NCBI Taxonomy" id="281689"/>
    <lineage>
        <taxon>Bacteria</taxon>
        <taxon>Pseudomonadati</taxon>
        <taxon>Thermodesulfobacteriota</taxon>
        <taxon>Desulfuromonadia</taxon>
        <taxon>Desulfuromonadales</taxon>
        <taxon>Desulfuromonadaceae</taxon>
        <taxon>Desulfuromonas</taxon>
    </lineage>
</organism>
<dbReference type="GO" id="GO:0004803">
    <property type="term" value="F:transposase activity"/>
    <property type="evidence" value="ECO:0007669"/>
    <property type="project" value="InterPro"/>
</dbReference>
<accession>Q1K0A6</accession>
<dbReference type="EMBL" id="AAEW02000007">
    <property type="protein sequence ID" value="EAT16035.1"/>
    <property type="molecule type" value="Genomic_DNA"/>
</dbReference>
<dbReference type="GO" id="GO:0006270">
    <property type="term" value="P:DNA replication initiation"/>
    <property type="evidence" value="ECO:0007669"/>
    <property type="project" value="InterPro"/>
</dbReference>
<dbReference type="GO" id="GO:0043565">
    <property type="term" value="F:sequence-specific DNA binding"/>
    <property type="evidence" value="ECO:0007669"/>
    <property type="project" value="InterPro"/>
</dbReference>
<comment type="caution">
    <text evidence="3">The sequence shown here is derived from an EMBL/GenBank/DDBJ whole genome shotgun (WGS) entry which is preliminary data.</text>
</comment>
<dbReference type="InterPro" id="IPR036515">
    <property type="entry name" value="Transposase_17_sf"/>
</dbReference>
<proteinExistence type="predicted"/>
<dbReference type="InterPro" id="IPR010921">
    <property type="entry name" value="Trp_repressor/repl_initiator"/>
</dbReference>
<dbReference type="SMART" id="SM00760">
    <property type="entry name" value="Bac_DnaA_C"/>
    <property type="match status" value="1"/>
</dbReference>
<name>Q1K0A6_DESA6</name>